<proteinExistence type="predicted"/>
<reference evidence="1 2" key="1">
    <citation type="submission" date="2024-09" db="EMBL/GenBank/DDBJ databases">
        <authorList>
            <person name="Sun Q."/>
            <person name="Mori K."/>
        </authorList>
    </citation>
    <scope>NUCLEOTIDE SEQUENCE [LARGE SCALE GENOMIC DNA]</scope>
    <source>
        <strain evidence="1 2">CECT 8300</strain>
    </source>
</reference>
<organism evidence="1 2">
    <name type="scientific">Algibacter miyuki</name>
    <dbReference type="NCBI Taxonomy" id="1306933"/>
    <lineage>
        <taxon>Bacteria</taxon>
        <taxon>Pseudomonadati</taxon>
        <taxon>Bacteroidota</taxon>
        <taxon>Flavobacteriia</taxon>
        <taxon>Flavobacteriales</taxon>
        <taxon>Flavobacteriaceae</taxon>
        <taxon>Algibacter</taxon>
    </lineage>
</organism>
<dbReference type="Proteomes" id="UP001589590">
    <property type="component" value="Unassembled WGS sequence"/>
</dbReference>
<evidence type="ECO:0000313" key="1">
    <source>
        <dbReference type="EMBL" id="MFB9106129.1"/>
    </source>
</evidence>
<dbReference type="RefSeq" id="WP_290268595.1">
    <property type="nucleotide sequence ID" value="NZ_JAUFQP010000007.1"/>
</dbReference>
<accession>A0ABV5H2L2</accession>
<keyword evidence="2" id="KW-1185">Reference proteome</keyword>
<protein>
    <submittedName>
        <fullName evidence="1">GAF domain-containing protein</fullName>
    </submittedName>
</protein>
<evidence type="ECO:0000313" key="2">
    <source>
        <dbReference type="Proteomes" id="UP001589590"/>
    </source>
</evidence>
<sequence>MDINDNIESPLKIKLSFDKLLQQYDVLADSDNDFVAEKAKRILEVAKQYPELRDGFSKIDLVKEREEEIAFLLQDTFSPLLTHNEIKTATVPFHDLIFNASARFKKIIKTAGDDFELHIKNMPDDDEYIVVCAIILGFCYGFNLNFKRPFYYEIPDENGIIRYYKILYNADFCEIIPNENAPVITQDDYDELLDNFENIDLWKAKFPPNSYTFKGFVISNIFDVTDDQSISNIKSSLISKDKRKQNSFVEGFQDIFSSLFGIKDLKVGFSIYNREDDVFERIYGSGMHSYLLGETTTKECANALCTWSYDKLLKEFKHFSVSDVDKMFELSQGKAPHISSLHQQGVKSAIFAPIANDKGLMGIIEIVSNKKQVLNSVNANKLGDVLPYIVSAAERAIEEEANLIEAIIQKECTSIHPSVHWRFAKEAKNFIKAELIGEQAIFKKIAFENIYPLYGQMDIKGSSEARNTATKQDLALQLSAAKTIFEMAMQVEFLPIYDQFVFQIDEYLRGLNEQFQVDSEQQISDFFKNDIDVALKHLYVIDGLKAELDIYFDTLDDKLNMLYNNRKQYDNTVAMINKNMAAMLDKKQQDAQRMYPHYFERFKTDGVEHNMYIGESITKADSFNPIYLYNLRLWQLQVMCEMENSFYQKQHKFPVALDVASMILVFNQPLTISFRMDEKQFDVDGTYNARYEIVKKRVDKAYIKGTTERVTQKGKISIVYSQKQDEIEYLRYIKFLQAKNYLDTDVEIVELQDLQAVTGLKAIRVSVLYHKSEEDKSFYTYEDLMKEIKA</sequence>
<comment type="caution">
    <text evidence="1">The sequence shown here is derived from an EMBL/GenBank/DDBJ whole genome shotgun (WGS) entry which is preliminary data.</text>
</comment>
<name>A0ABV5H2L2_9FLAO</name>
<dbReference type="EMBL" id="JBHMFA010000010">
    <property type="protein sequence ID" value="MFB9106129.1"/>
    <property type="molecule type" value="Genomic_DNA"/>
</dbReference>
<gene>
    <name evidence="1" type="ORF">ACFFU1_14595</name>
</gene>